<keyword evidence="1" id="KW-0472">Membrane</keyword>
<comment type="caution">
    <text evidence="2">The sequence shown here is derived from an EMBL/GenBank/DDBJ whole genome shotgun (WGS) entry which is preliminary data.</text>
</comment>
<reference evidence="2" key="1">
    <citation type="journal article" date="2012" name="J. Microbiol. Biotechnol.">
        <title>Ramlibacter ginsenosidimutans sp. nov., with ginsenoside-converting activity.</title>
        <authorList>
            <person name="Wang L."/>
            <person name="An D.S."/>
            <person name="Kim S.G."/>
            <person name="Jin F.X."/>
            <person name="Kim S.C."/>
            <person name="Lee S.T."/>
            <person name="Im W.T."/>
        </authorList>
    </citation>
    <scope>NUCLEOTIDE SEQUENCE</scope>
    <source>
        <strain evidence="2">KACC 17527</strain>
    </source>
</reference>
<protein>
    <submittedName>
        <fullName evidence="2">Uncharacterized protein</fullName>
    </submittedName>
</protein>
<keyword evidence="3" id="KW-1185">Reference proteome</keyword>
<sequence length="89" mass="9695">MDFFNSLTLDLKFLVIAIAGCVLLALFSGNSRSEKRYMVLLALLSAVGVYRFTQTTIHDQAALAEAEMATVHPVKVQSKHVPLVSTSAK</sequence>
<name>A0A934TTE5_9BURK</name>
<keyword evidence="1" id="KW-0812">Transmembrane</keyword>
<dbReference type="Proteomes" id="UP000630528">
    <property type="component" value="Unassembled WGS sequence"/>
</dbReference>
<gene>
    <name evidence="2" type="ORF">JJB11_13180</name>
</gene>
<accession>A0A934TTE5</accession>
<evidence type="ECO:0000256" key="1">
    <source>
        <dbReference type="SAM" id="Phobius"/>
    </source>
</evidence>
<feature type="transmembrane region" description="Helical" evidence="1">
    <location>
        <begin position="12"/>
        <end position="30"/>
    </location>
</feature>
<organism evidence="2 3">
    <name type="scientific">Ramlibacter ginsenosidimutans</name>
    <dbReference type="NCBI Taxonomy" id="502333"/>
    <lineage>
        <taxon>Bacteria</taxon>
        <taxon>Pseudomonadati</taxon>
        <taxon>Pseudomonadota</taxon>
        <taxon>Betaproteobacteria</taxon>
        <taxon>Burkholderiales</taxon>
        <taxon>Comamonadaceae</taxon>
        <taxon>Ramlibacter</taxon>
    </lineage>
</organism>
<evidence type="ECO:0000313" key="2">
    <source>
        <dbReference type="EMBL" id="MBK6007048.1"/>
    </source>
</evidence>
<keyword evidence="1" id="KW-1133">Transmembrane helix</keyword>
<dbReference type="RefSeq" id="WP_201171769.1">
    <property type="nucleotide sequence ID" value="NZ_JAEPWM010000005.1"/>
</dbReference>
<reference evidence="2" key="2">
    <citation type="submission" date="2021-01" db="EMBL/GenBank/DDBJ databases">
        <authorList>
            <person name="Kang M."/>
        </authorList>
    </citation>
    <scope>NUCLEOTIDE SEQUENCE</scope>
    <source>
        <strain evidence="2">KACC 17527</strain>
    </source>
</reference>
<proteinExistence type="predicted"/>
<evidence type="ECO:0000313" key="3">
    <source>
        <dbReference type="Proteomes" id="UP000630528"/>
    </source>
</evidence>
<dbReference type="EMBL" id="JAEPWM010000005">
    <property type="protein sequence ID" value="MBK6007048.1"/>
    <property type="molecule type" value="Genomic_DNA"/>
</dbReference>
<dbReference type="AlphaFoldDB" id="A0A934TTE5"/>